<dbReference type="InterPro" id="IPR050266">
    <property type="entry name" value="AB_hydrolase_sf"/>
</dbReference>
<evidence type="ECO:0000313" key="3">
    <source>
        <dbReference type="EMBL" id="GHD56942.1"/>
    </source>
</evidence>
<dbReference type="RefSeq" id="WP_189458551.1">
    <property type="nucleotide sequence ID" value="NZ_BMYO01000001.1"/>
</dbReference>
<feature type="chain" id="PRO_5046141127" evidence="1">
    <location>
        <begin position="29"/>
        <end position="266"/>
    </location>
</feature>
<sequence length="266" mass="28565">MRLRLRRFASMAAGLLTLVACTSLPATGTEQVAGSAVSYAIAGSTGPVVVLQSGLGDDRSPWRLVVPALSSRYTVFSYDRPGYGSSASSLESRDACTIARELHTLLLAARMPPPYVLVGHSLGGLYQYAYARLYPQEVAGLVLVDATYPAHWQRMQQDVPALAGVLTALRATTFSGTERREFDAQENCLGALAATPLAIPTRVLRRSEYGAIEQGAFARLDRELAQDWTRLTGASRVDVVSNSGHYIQQDQPAKVVAAVNAVAPVR</sequence>
<dbReference type="InterPro" id="IPR000073">
    <property type="entry name" value="AB_hydrolase_1"/>
</dbReference>
<evidence type="ECO:0000259" key="2">
    <source>
        <dbReference type="Pfam" id="PF12697"/>
    </source>
</evidence>
<feature type="domain" description="AB hydrolase-1" evidence="2">
    <location>
        <begin position="50"/>
        <end position="258"/>
    </location>
</feature>
<dbReference type="SUPFAM" id="SSF53474">
    <property type="entry name" value="alpha/beta-Hydrolases"/>
    <property type="match status" value="1"/>
</dbReference>
<dbReference type="GO" id="GO:0016787">
    <property type="term" value="F:hydrolase activity"/>
    <property type="evidence" value="ECO:0007669"/>
    <property type="project" value="UniProtKB-KW"/>
</dbReference>
<reference evidence="4" key="1">
    <citation type="journal article" date="2019" name="Int. J. Syst. Evol. Microbiol.">
        <title>The Global Catalogue of Microorganisms (GCM) 10K type strain sequencing project: providing services to taxonomists for standard genome sequencing and annotation.</title>
        <authorList>
            <consortium name="The Broad Institute Genomics Platform"/>
            <consortium name="The Broad Institute Genome Sequencing Center for Infectious Disease"/>
            <person name="Wu L."/>
            <person name="Ma J."/>
        </authorList>
    </citation>
    <scope>NUCLEOTIDE SEQUENCE [LARGE SCALE GENOMIC DNA]</scope>
    <source>
        <strain evidence="4">KCTC 23701</strain>
    </source>
</reference>
<dbReference type="InterPro" id="IPR029058">
    <property type="entry name" value="AB_hydrolase_fold"/>
</dbReference>
<proteinExistence type="predicted"/>
<dbReference type="PROSITE" id="PS51257">
    <property type="entry name" value="PROKAR_LIPOPROTEIN"/>
    <property type="match status" value="1"/>
</dbReference>
<keyword evidence="1" id="KW-0732">Signal</keyword>
<keyword evidence="4" id="KW-1185">Reference proteome</keyword>
<feature type="signal peptide" evidence="1">
    <location>
        <begin position="1"/>
        <end position="28"/>
    </location>
</feature>
<protein>
    <submittedName>
        <fullName evidence="3">Alpha/beta hydrolase</fullName>
    </submittedName>
</protein>
<accession>A0ABQ3GVX4</accession>
<dbReference type="PANTHER" id="PTHR43798:SF33">
    <property type="entry name" value="HYDROLASE, PUTATIVE (AFU_ORTHOLOGUE AFUA_2G14860)-RELATED"/>
    <property type="match status" value="1"/>
</dbReference>
<comment type="caution">
    <text evidence="3">The sequence shown here is derived from an EMBL/GenBank/DDBJ whole genome shotgun (WGS) entry which is preliminary data.</text>
</comment>
<evidence type="ECO:0000313" key="4">
    <source>
        <dbReference type="Proteomes" id="UP000604737"/>
    </source>
</evidence>
<evidence type="ECO:0000256" key="1">
    <source>
        <dbReference type="SAM" id="SignalP"/>
    </source>
</evidence>
<dbReference type="PRINTS" id="PR00111">
    <property type="entry name" value="ABHYDROLASE"/>
</dbReference>
<dbReference type="PANTHER" id="PTHR43798">
    <property type="entry name" value="MONOACYLGLYCEROL LIPASE"/>
    <property type="match status" value="1"/>
</dbReference>
<dbReference type="Proteomes" id="UP000604737">
    <property type="component" value="Unassembled WGS sequence"/>
</dbReference>
<dbReference type="Gene3D" id="3.40.50.1820">
    <property type="entry name" value="alpha/beta hydrolase"/>
    <property type="match status" value="1"/>
</dbReference>
<dbReference type="EMBL" id="BMYO01000001">
    <property type="protein sequence ID" value="GHD56942.1"/>
    <property type="molecule type" value="Genomic_DNA"/>
</dbReference>
<dbReference type="Pfam" id="PF12697">
    <property type="entry name" value="Abhydrolase_6"/>
    <property type="match status" value="1"/>
</dbReference>
<gene>
    <name evidence="3" type="ORF">GCM10007350_04880</name>
</gene>
<name>A0ABQ3GVX4_9NEIS</name>
<organism evidence="3 4">
    <name type="scientific">Jeongeupia chitinilytica</name>
    <dbReference type="NCBI Taxonomy" id="1041641"/>
    <lineage>
        <taxon>Bacteria</taxon>
        <taxon>Pseudomonadati</taxon>
        <taxon>Pseudomonadota</taxon>
        <taxon>Betaproteobacteria</taxon>
        <taxon>Neisseriales</taxon>
        <taxon>Chitinibacteraceae</taxon>
        <taxon>Jeongeupia</taxon>
    </lineage>
</organism>
<keyword evidence="3" id="KW-0378">Hydrolase</keyword>